<accession>A0ACB6RND8</accession>
<evidence type="ECO:0000313" key="1">
    <source>
        <dbReference type="EMBL" id="KAF2622679.1"/>
    </source>
</evidence>
<comment type="caution">
    <text evidence="1">The sequence shown here is derived from an EMBL/GenBank/DDBJ whole genome shotgun (WGS) entry which is preliminary data.</text>
</comment>
<keyword evidence="2" id="KW-1185">Reference proteome</keyword>
<sequence>MFTNCHHTSSTAMELQYTGLAHTIQTAAIAALLFAACALLPKLNYRSHLAKLPVFGGSASGEKQRQAYLNSAKKMYLDGYEKFKDSVYRIASSDGEDNVVIPLGLLPELRKLPDDVLSFPRAVDKTMETKYTKIDTESHLIMHSVRSDLTPALGRMNPIIRQEVNTCVSKYLPECNDWTEVTIYKTIVDIVAQVSGRVFVGAELCEDPEYLDCATNYTLDLIDSVTAIKKLRPWLRPFMAPRTPEIRRLRQRERRATEYLYPLVKQRQDAAKDPNWEKPDDMTQWMLDRSAGDNIPVEQYAKCQLILIFAAIHTTSLTATNILFTLASTPEYIGPLREEIRSVIVEHDGNITAKALQQMEKLDSYMKEVNRVYTPGMTSFTRRVLKGITLSNGQYIPPGVIIEVPSQAIYNDSTYYPDSEKFDGFRHYKLRRGGSTTDHARNQFVTTNEQNLAFGYGRHACPGRFFAANEIKMIVAKMILDYDIKMPDGLTERYAQIEVGRSSLPNPTKKLLFKKVD</sequence>
<evidence type="ECO:0000313" key="2">
    <source>
        <dbReference type="Proteomes" id="UP000799754"/>
    </source>
</evidence>
<reference evidence="1" key="1">
    <citation type="journal article" date="2020" name="Stud. Mycol.">
        <title>101 Dothideomycetes genomes: a test case for predicting lifestyles and emergence of pathogens.</title>
        <authorList>
            <person name="Haridas S."/>
            <person name="Albert R."/>
            <person name="Binder M."/>
            <person name="Bloem J."/>
            <person name="Labutti K."/>
            <person name="Salamov A."/>
            <person name="Andreopoulos B."/>
            <person name="Baker S."/>
            <person name="Barry K."/>
            <person name="Bills G."/>
            <person name="Bluhm B."/>
            <person name="Cannon C."/>
            <person name="Castanera R."/>
            <person name="Culley D."/>
            <person name="Daum C."/>
            <person name="Ezra D."/>
            <person name="Gonzalez J."/>
            <person name="Henrissat B."/>
            <person name="Kuo A."/>
            <person name="Liang C."/>
            <person name="Lipzen A."/>
            <person name="Lutzoni F."/>
            <person name="Magnuson J."/>
            <person name="Mondo S."/>
            <person name="Nolan M."/>
            <person name="Ohm R."/>
            <person name="Pangilinan J."/>
            <person name="Park H.-J."/>
            <person name="Ramirez L."/>
            <person name="Alfaro M."/>
            <person name="Sun H."/>
            <person name="Tritt A."/>
            <person name="Yoshinaga Y."/>
            <person name="Zwiers L.-H."/>
            <person name="Turgeon B."/>
            <person name="Goodwin S."/>
            <person name="Spatafora J."/>
            <person name="Crous P."/>
            <person name="Grigoriev I."/>
        </authorList>
    </citation>
    <scope>NUCLEOTIDE SEQUENCE</scope>
    <source>
        <strain evidence="1">CBS 525.71</strain>
    </source>
</reference>
<feature type="non-terminal residue" evidence="1">
    <location>
        <position position="517"/>
    </location>
</feature>
<proteinExistence type="predicted"/>
<gene>
    <name evidence="1" type="ORF">BU25DRAFT_377560</name>
</gene>
<dbReference type="EMBL" id="MU006743">
    <property type="protein sequence ID" value="KAF2622679.1"/>
    <property type="molecule type" value="Genomic_DNA"/>
</dbReference>
<name>A0ACB6RND8_9PLEO</name>
<dbReference type="Proteomes" id="UP000799754">
    <property type="component" value="Unassembled WGS sequence"/>
</dbReference>
<organism evidence="1 2">
    <name type="scientific">Macroventuria anomochaeta</name>
    <dbReference type="NCBI Taxonomy" id="301207"/>
    <lineage>
        <taxon>Eukaryota</taxon>
        <taxon>Fungi</taxon>
        <taxon>Dikarya</taxon>
        <taxon>Ascomycota</taxon>
        <taxon>Pezizomycotina</taxon>
        <taxon>Dothideomycetes</taxon>
        <taxon>Pleosporomycetidae</taxon>
        <taxon>Pleosporales</taxon>
        <taxon>Pleosporineae</taxon>
        <taxon>Didymellaceae</taxon>
        <taxon>Macroventuria</taxon>
    </lineage>
</organism>
<protein>
    <submittedName>
        <fullName evidence="1">Cytochrome P450 monooxygenase-like protein</fullName>
    </submittedName>
</protein>